<proteinExistence type="inferred from homology"/>
<dbReference type="GO" id="GO:0009117">
    <property type="term" value="P:nucleotide metabolic process"/>
    <property type="evidence" value="ECO:0007669"/>
    <property type="project" value="UniProtKB-KW"/>
</dbReference>
<dbReference type="Proteomes" id="UP000635983">
    <property type="component" value="Unassembled WGS sequence"/>
</dbReference>
<dbReference type="PANTHER" id="PTHR43213:SF10">
    <property type="entry name" value="7-METHYL-GTP PYROPHOSPHATASE"/>
    <property type="match status" value="1"/>
</dbReference>
<dbReference type="InterPro" id="IPR029001">
    <property type="entry name" value="ITPase-like_fam"/>
</dbReference>
<dbReference type="CDD" id="cd00555">
    <property type="entry name" value="Maf"/>
    <property type="match status" value="1"/>
</dbReference>
<comment type="caution">
    <text evidence="10">The sequence shown here is derived from an EMBL/GenBank/DDBJ whole genome shotgun (WGS) entry which is preliminary data.</text>
</comment>
<comment type="subcellular location">
    <subcellularLocation>
        <location evidence="1 9">Cytoplasm</location>
    </subcellularLocation>
</comment>
<sequence>MQPILLASSSRYRRELLARLRLPFEHQSPDIDERPAPKEDARTLAARLATQKAKALQASFSTHLIIGSDQVACVGNTILNKPLSHERAVEQLMHSSGRTVTFHTGLALLNATTTRLQLEVVTYTVHFRDLTPESIERYLRIEQPYDCAGSFKVEGLGISLFAKMEGDDPTSLIGLPLISLANMLRSEGIELP</sequence>
<evidence type="ECO:0000256" key="9">
    <source>
        <dbReference type="HAMAP-Rule" id="MF_00528"/>
    </source>
</evidence>
<dbReference type="FunFam" id="3.90.950.10:FF:000005">
    <property type="entry name" value="7-methyl-GTP pyrophosphatase"/>
    <property type="match status" value="1"/>
</dbReference>
<feature type="site" description="Important for substrate specificity" evidence="9">
    <location>
        <position position="12"/>
    </location>
</feature>
<evidence type="ECO:0000256" key="4">
    <source>
        <dbReference type="ARBA" id="ARBA00023080"/>
    </source>
</evidence>
<feature type="site" description="Important for substrate specificity" evidence="9">
    <location>
        <position position="154"/>
    </location>
</feature>
<protein>
    <recommendedName>
        <fullName evidence="8 9">7-methyl-GTP pyrophosphatase</fullName>
        <shortName evidence="9">m(7)GTP pyrophosphatase</shortName>
        <ecNumber evidence="9">3.6.1.-</ecNumber>
    </recommendedName>
</protein>
<reference evidence="10" key="2">
    <citation type="submission" date="2020-09" db="EMBL/GenBank/DDBJ databases">
        <authorList>
            <person name="Sun Q."/>
            <person name="Ohkuma M."/>
        </authorList>
    </citation>
    <scope>NUCLEOTIDE SEQUENCE</scope>
    <source>
        <strain evidence="10">JCM 30078</strain>
    </source>
</reference>
<dbReference type="PIRSF" id="PIRSF006305">
    <property type="entry name" value="Maf"/>
    <property type="match status" value="1"/>
</dbReference>
<dbReference type="EC" id="3.6.1.-" evidence="9"/>
<gene>
    <name evidence="10" type="ORF">GCM10009304_15470</name>
</gene>
<feature type="site" description="Important for substrate specificity" evidence="9">
    <location>
        <position position="70"/>
    </location>
</feature>
<comment type="cofactor">
    <cofactor evidence="9">
        <name>a divalent metal cation</name>
        <dbReference type="ChEBI" id="CHEBI:60240"/>
    </cofactor>
</comment>
<evidence type="ECO:0000256" key="5">
    <source>
        <dbReference type="ARBA" id="ARBA00050213"/>
    </source>
</evidence>
<comment type="function">
    <text evidence="6 9">Nucleoside triphosphate pyrophosphatase that hydrolyzes 7-methyl-GTP (m(7)GTP). May have a dual role in cell division arrest and in preventing the incorporation of modified nucleotides into cellular nucleic acids.</text>
</comment>
<dbReference type="EMBL" id="BMPO01000003">
    <property type="protein sequence ID" value="GGJ90664.1"/>
    <property type="molecule type" value="Genomic_DNA"/>
</dbReference>
<dbReference type="InterPro" id="IPR003697">
    <property type="entry name" value="Maf-like"/>
</dbReference>
<dbReference type="SUPFAM" id="SSF52972">
    <property type="entry name" value="ITPase-like"/>
    <property type="match status" value="1"/>
</dbReference>
<evidence type="ECO:0000313" key="10">
    <source>
        <dbReference type="EMBL" id="GGJ90664.1"/>
    </source>
</evidence>
<evidence type="ECO:0000256" key="1">
    <source>
        <dbReference type="ARBA" id="ARBA00004496"/>
    </source>
</evidence>
<comment type="caution">
    <text evidence="9">Lacks conserved residue(s) required for the propagation of feature annotation.</text>
</comment>
<keyword evidence="11" id="KW-1185">Reference proteome</keyword>
<evidence type="ECO:0000313" key="11">
    <source>
        <dbReference type="Proteomes" id="UP000635983"/>
    </source>
</evidence>
<keyword evidence="3 9" id="KW-0378">Hydrolase</keyword>
<accession>A0A917UWI1</accession>
<reference evidence="10" key="1">
    <citation type="journal article" date="2014" name="Int. J. Syst. Evol. Microbiol.">
        <title>Complete genome sequence of Corynebacterium casei LMG S-19264T (=DSM 44701T), isolated from a smear-ripened cheese.</title>
        <authorList>
            <consortium name="US DOE Joint Genome Institute (JGI-PGF)"/>
            <person name="Walter F."/>
            <person name="Albersmeier A."/>
            <person name="Kalinowski J."/>
            <person name="Ruckert C."/>
        </authorList>
    </citation>
    <scope>NUCLEOTIDE SEQUENCE</scope>
    <source>
        <strain evidence="10">JCM 30078</strain>
    </source>
</reference>
<dbReference type="RefSeq" id="WP_188982591.1">
    <property type="nucleotide sequence ID" value="NZ_BMPO01000003.1"/>
</dbReference>
<evidence type="ECO:0000256" key="3">
    <source>
        <dbReference type="ARBA" id="ARBA00022801"/>
    </source>
</evidence>
<organism evidence="10 11">
    <name type="scientific">Pseudomonas matsuisoli</name>
    <dbReference type="NCBI Taxonomy" id="1515666"/>
    <lineage>
        <taxon>Bacteria</taxon>
        <taxon>Pseudomonadati</taxon>
        <taxon>Pseudomonadota</taxon>
        <taxon>Gammaproteobacteria</taxon>
        <taxon>Pseudomonadales</taxon>
        <taxon>Pseudomonadaceae</taxon>
        <taxon>Pseudomonas</taxon>
    </lineage>
</organism>
<feature type="active site" description="Proton acceptor" evidence="9">
    <location>
        <position position="69"/>
    </location>
</feature>
<dbReference type="GO" id="GO:0005737">
    <property type="term" value="C:cytoplasm"/>
    <property type="evidence" value="ECO:0007669"/>
    <property type="project" value="UniProtKB-SubCell"/>
</dbReference>
<comment type="catalytic activity">
    <reaction evidence="5 9">
        <text>N(7)-methyl-GTP + H2O = N(7)-methyl-GMP + diphosphate + H(+)</text>
        <dbReference type="Rhea" id="RHEA:58744"/>
        <dbReference type="ChEBI" id="CHEBI:15377"/>
        <dbReference type="ChEBI" id="CHEBI:15378"/>
        <dbReference type="ChEBI" id="CHEBI:33019"/>
        <dbReference type="ChEBI" id="CHEBI:58285"/>
        <dbReference type="ChEBI" id="CHEBI:87133"/>
    </reaction>
</comment>
<comment type="similarity">
    <text evidence="7 9">Belongs to the Maf family. YceF subfamily.</text>
</comment>
<keyword evidence="2 9" id="KW-0963">Cytoplasm</keyword>
<name>A0A917UWI1_9PSED</name>
<dbReference type="GO" id="GO:0047429">
    <property type="term" value="F:nucleoside triphosphate diphosphatase activity"/>
    <property type="evidence" value="ECO:0007669"/>
    <property type="project" value="InterPro"/>
</dbReference>
<evidence type="ECO:0000256" key="7">
    <source>
        <dbReference type="ARBA" id="ARBA00060749"/>
    </source>
</evidence>
<dbReference type="HAMAP" id="MF_00528">
    <property type="entry name" value="Maf"/>
    <property type="match status" value="1"/>
</dbReference>
<evidence type="ECO:0000256" key="2">
    <source>
        <dbReference type="ARBA" id="ARBA00022490"/>
    </source>
</evidence>
<keyword evidence="4 9" id="KW-0546">Nucleotide metabolism</keyword>
<evidence type="ECO:0000256" key="8">
    <source>
        <dbReference type="ARBA" id="ARBA00068163"/>
    </source>
</evidence>
<dbReference type="NCBIfam" id="TIGR00172">
    <property type="entry name" value="maf"/>
    <property type="match status" value="1"/>
</dbReference>
<dbReference type="PANTHER" id="PTHR43213">
    <property type="entry name" value="BIFUNCTIONAL DTTP/UTP PYROPHOSPHATASE/METHYLTRANSFERASE PROTEIN-RELATED"/>
    <property type="match status" value="1"/>
</dbReference>
<dbReference type="AlphaFoldDB" id="A0A917UWI1"/>
<evidence type="ECO:0000256" key="6">
    <source>
        <dbReference type="ARBA" id="ARBA00053369"/>
    </source>
</evidence>
<dbReference type="Pfam" id="PF02545">
    <property type="entry name" value="Maf"/>
    <property type="match status" value="1"/>
</dbReference>
<dbReference type="Gene3D" id="3.90.950.10">
    <property type="match status" value="1"/>
</dbReference>